<keyword evidence="3" id="KW-1185">Reference proteome</keyword>
<reference evidence="2" key="1">
    <citation type="submission" date="2019-12" db="EMBL/GenBank/DDBJ databases">
        <title>Comparative genomics gives insights into the taxonomy of the Azoarcus-Aromatoleum group and reveals separate origins of nif in the plant-associated Azoarcus and non-plant-associated Aromatoleum sub-groups.</title>
        <authorList>
            <person name="Lafos M."/>
            <person name="Maluk M."/>
            <person name="Batista M."/>
            <person name="Junghare M."/>
            <person name="Carmona M."/>
            <person name="Faoro H."/>
            <person name="Cruz L.M."/>
            <person name="Battistoni F."/>
            <person name="De Souza E."/>
            <person name="Pedrosa F."/>
            <person name="Chen W.-M."/>
            <person name="Poole P.S."/>
            <person name="Dixon R.A."/>
            <person name="James E.K."/>
        </authorList>
    </citation>
    <scope>NUCLEOTIDE SEQUENCE</scope>
    <source>
        <strain evidence="2">U120</strain>
    </source>
</reference>
<accession>A0ABX1N7D6</accession>
<dbReference type="EMBL" id="WTVH01000049">
    <property type="protein sequence ID" value="NMF95155.1"/>
    <property type="molecule type" value="Genomic_DNA"/>
</dbReference>
<feature type="domain" description="Antitoxin Xre/MbcA/ParS-like toxin-binding" evidence="1">
    <location>
        <begin position="68"/>
        <end position="117"/>
    </location>
</feature>
<evidence type="ECO:0000313" key="3">
    <source>
        <dbReference type="Proteomes" id="UP000601990"/>
    </source>
</evidence>
<organism evidence="2 3">
    <name type="scientific">Aromatoleum buckelii</name>
    <dbReference type="NCBI Taxonomy" id="200254"/>
    <lineage>
        <taxon>Bacteria</taxon>
        <taxon>Pseudomonadati</taxon>
        <taxon>Pseudomonadota</taxon>
        <taxon>Betaproteobacteria</taxon>
        <taxon>Rhodocyclales</taxon>
        <taxon>Rhodocyclaceae</taxon>
        <taxon>Aromatoleum</taxon>
    </lineage>
</organism>
<dbReference type="Pfam" id="PF09722">
    <property type="entry name" value="Xre_MbcA_ParS_C"/>
    <property type="match status" value="1"/>
</dbReference>
<evidence type="ECO:0000313" key="2">
    <source>
        <dbReference type="EMBL" id="NMF95155.1"/>
    </source>
</evidence>
<sequence>MSVATLRKPDATQVVTKALLNAGKEMGLTQAAVGVVIGKDRTAISRNGVDPDSKAGELALLLIRAYRALFALVGGDAAQMKHWMHTDNLHVGGIPAEQIRTVQGLLRVVEYLDAIRGRL</sequence>
<dbReference type="RefSeq" id="WP_169200356.1">
    <property type="nucleotide sequence ID" value="NZ_WTVH02000010.1"/>
</dbReference>
<comment type="caution">
    <text evidence="2">The sequence shown here is derived from an EMBL/GenBank/DDBJ whole genome shotgun (WGS) entry which is preliminary data.</text>
</comment>
<gene>
    <name evidence="2" type="ORF">GO608_17745</name>
</gene>
<dbReference type="Proteomes" id="UP000601990">
    <property type="component" value="Unassembled WGS sequence"/>
</dbReference>
<name>A0ABX1N7D6_9RHOO</name>
<evidence type="ECO:0000259" key="1">
    <source>
        <dbReference type="Pfam" id="PF09722"/>
    </source>
</evidence>
<proteinExistence type="predicted"/>
<dbReference type="InterPro" id="IPR024467">
    <property type="entry name" value="Xre/MbcA/ParS-like_toxin-bd"/>
</dbReference>
<protein>
    <submittedName>
        <fullName evidence="2">DUF2384 domain-containing protein</fullName>
    </submittedName>
</protein>